<feature type="transmembrane region" description="Helical" evidence="9">
    <location>
        <begin position="70"/>
        <end position="88"/>
    </location>
</feature>
<dbReference type="Pfam" id="PF00893">
    <property type="entry name" value="Multi_Drug_Res"/>
    <property type="match status" value="1"/>
</dbReference>
<gene>
    <name evidence="10" type="ORF">DEO27_006365</name>
</gene>
<dbReference type="AlphaFoldDB" id="A0A5C1HX75"/>
<evidence type="ECO:0000256" key="8">
    <source>
        <dbReference type="RuleBase" id="RU003942"/>
    </source>
</evidence>
<dbReference type="InterPro" id="IPR045324">
    <property type="entry name" value="Small_multidrug_res"/>
</dbReference>
<keyword evidence="6 9" id="KW-0472">Membrane</keyword>
<dbReference type="InterPro" id="IPR037185">
    <property type="entry name" value="EmrE-like"/>
</dbReference>
<evidence type="ECO:0000256" key="6">
    <source>
        <dbReference type="ARBA" id="ARBA00023136"/>
    </source>
</evidence>
<keyword evidence="11" id="KW-1185">Reference proteome</keyword>
<evidence type="ECO:0000256" key="3">
    <source>
        <dbReference type="ARBA" id="ARBA00022475"/>
    </source>
</evidence>
<evidence type="ECO:0000313" key="10">
    <source>
        <dbReference type="EMBL" id="QEM09661.1"/>
    </source>
</evidence>
<keyword evidence="2" id="KW-0813">Transport</keyword>
<comment type="subcellular location">
    <subcellularLocation>
        <location evidence="1 8">Cell membrane</location>
        <topology evidence="1 8">Multi-pass membrane protein</topology>
    </subcellularLocation>
</comment>
<feature type="transmembrane region" description="Helical" evidence="9">
    <location>
        <begin position="100"/>
        <end position="121"/>
    </location>
</feature>
<evidence type="ECO:0000256" key="1">
    <source>
        <dbReference type="ARBA" id="ARBA00004651"/>
    </source>
</evidence>
<dbReference type="InterPro" id="IPR000390">
    <property type="entry name" value="Small_drug/metabolite_transptr"/>
</dbReference>
<reference evidence="10" key="1">
    <citation type="submission" date="2019-08" db="EMBL/GenBank/DDBJ databases">
        <title>Comparative genome analysis confer to the adaptation heavy metal polluted environment.</title>
        <authorList>
            <person name="Li Y."/>
        </authorList>
    </citation>
    <scope>NUCLEOTIDE SEQUENCE [LARGE SCALE GENOMIC DNA]</scope>
    <source>
        <strain evidence="10">P1</strain>
    </source>
</reference>
<dbReference type="PANTHER" id="PTHR30561:SF1">
    <property type="entry name" value="MULTIDRUG TRANSPORTER EMRE"/>
    <property type="match status" value="1"/>
</dbReference>
<protein>
    <recommendedName>
        <fullName evidence="12">Quaternary ammonium compound-resistance protein SugE</fullName>
    </recommendedName>
</protein>
<keyword evidence="5 9" id="KW-1133">Transmembrane helix</keyword>
<keyword evidence="4 8" id="KW-0812">Transmembrane</keyword>
<dbReference type="SUPFAM" id="SSF103481">
    <property type="entry name" value="Multidrug resistance efflux transporter EmrE"/>
    <property type="match status" value="1"/>
</dbReference>
<keyword evidence="3" id="KW-1003">Cell membrane</keyword>
<evidence type="ECO:0008006" key="12">
    <source>
        <dbReference type="Google" id="ProtNLM"/>
    </source>
</evidence>
<evidence type="ECO:0000256" key="5">
    <source>
        <dbReference type="ARBA" id="ARBA00022989"/>
    </source>
</evidence>
<evidence type="ECO:0000256" key="7">
    <source>
        <dbReference type="ARBA" id="ARBA00038032"/>
    </source>
</evidence>
<feature type="transmembrane region" description="Helical" evidence="9">
    <location>
        <begin position="42"/>
        <end position="63"/>
    </location>
</feature>
<accession>A0A5C1HX75</accession>
<dbReference type="GO" id="GO:0022857">
    <property type="term" value="F:transmembrane transporter activity"/>
    <property type="evidence" value="ECO:0007669"/>
    <property type="project" value="InterPro"/>
</dbReference>
<evidence type="ECO:0000313" key="11">
    <source>
        <dbReference type="Proteomes" id="UP000251402"/>
    </source>
</evidence>
<evidence type="ECO:0000256" key="2">
    <source>
        <dbReference type="ARBA" id="ARBA00022448"/>
    </source>
</evidence>
<dbReference type="PANTHER" id="PTHR30561">
    <property type="entry name" value="SMR FAMILY PROTON-DEPENDENT DRUG EFFLUX TRANSPORTER SUGE"/>
    <property type="match status" value="1"/>
</dbReference>
<name>A0A5C1HX75_9SPHI</name>
<dbReference type="Proteomes" id="UP000251402">
    <property type="component" value="Chromosome"/>
</dbReference>
<dbReference type="EMBL" id="CP043450">
    <property type="protein sequence ID" value="QEM09661.1"/>
    <property type="molecule type" value="Genomic_DNA"/>
</dbReference>
<proteinExistence type="inferred from homology"/>
<comment type="similarity">
    <text evidence="7 8">Belongs to the drug/metabolite transporter (DMT) superfamily. Small multidrug resistance (SMR) (TC 2.A.7.1) family.</text>
</comment>
<sequence length="126" mass="14287">MLAWLYILIAAAFEAAWTFSLKFMKFSDLKALRLNSVLSLQHGLPVWLPFVGYIVFGIGNIYFFSLAIKLVPTAVAYAVWTAVTLILIKLVEVSLLNQRLSYMEIFFMLLIMTGVLGLKFYGPEIK</sequence>
<dbReference type="GO" id="GO:0005886">
    <property type="term" value="C:plasma membrane"/>
    <property type="evidence" value="ECO:0007669"/>
    <property type="project" value="UniProtKB-SubCell"/>
</dbReference>
<dbReference type="KEGG" id="mrub:DEO27_006365"/>
<dbReference type="Gene3D" id="1.10.3730.20">
    <property type="match status" value="1"/>
</dbReference>
<dbReference type="OrthoDB" id="21828at2"/>
<organism evidence="10 11">
    <name type="scientific">Mucilaginibacter rubeus</name>
    <dbReference type="NCBI Taxonomy" id="2027860"/>
    <lineage>
        <taxon>Bacteria</taxon>
        <taxon>Pseudomonadati</taxon>
        <taxon>Bacteroidota</taxon>
        <taxon>Sphingobacteriia</taxon>
        <taxon>Sphingobacteriales</taxon>
        <taxon>Sphingobacteriaceae</taxon>
        <taxon>Mucilaginibacter</taxon>
    </lineage>
</organism>
<evidence type="ECO:0000256" key="9">
    <source>
        <dbReference type="SAM" id="Phobius"/>
    </source>
</evidence>
<evidence type="ECO:0000256" key="4">
    <source>
        <dbReference type="ARBA" id="ARBA00022692"/>
    </source>
</evidence>